<feature type="region of interest" description="Disordered" evidence="1">
    <location>
        <begin position="292"/>
        <end position="329"/>
    </location>
</feature>
<dbReference type="InterPro" id="IPR002404">
    <property type="entry name" value="IRS_PTB"/>
</dbReference>
<feature type="compositionally biased region" description="Polar residues" evidence="1">
    <location>
        <begin position="366"/>
        <end position="376"/>
    </location>
</feature>
<gene>
    <name evidence="4" type="primary">dok7b</name>
</gene>
<dbReference type="InterPro" id="IPR001849">
    <property type="entry name" value="PH_domain"/>
</dbReference>
<proteinExistence type="predicted"/>
<feature type="region of interest" description="Disordered" evidence="1">
    <location>
        <begin position="435"/>
        <end position="515"/>
    </location>
</feature>
<name>A0A6P3W8U7_CLUHA</name>
<dbReference type="KEGG" id="char:105908542"/>
<accession>A0A6P3W8U7</accession>
<dbReference type="PANTHER" id="PTHR21636">
    <property type="entry name" value="PROTEIN DOK-7"/>
    <property type="match status" value="1"/>
</dbReference>
<feature type="compositionally biased region" description="Polar residues" evidence="1">
    <location>
        <begin position="435"/>
        <end position="448"/>
    </location>
</feature>
<feature type="region of interest" description="Disordered" evidence="1">
    <location>
        <begin position="550"/>
        <end position="592"/>
    </location>
</feature>
<dbReference type="SUPFAM" id="SSF50729">
    <property type="entry name" value="PH domain-like"/>
    <property type="match status" value="2"/>
</dbReference>
<dbReference type="InterPro" id="IPR037746">
    <property type="entry name" value="Dok-7"/>
</dbReference>
<dbReference type="Pfam" id="PF02174">
    <property type="entry name" value="IRS"/>
    <property type="match status" value="1"/>
</dbReference>
<keyword evidence="3" id="KW-1185">Reference proteome</keyword>
<dbReference type="PANTHER" id="PTHR21636:SF2">
    <property type="entry name" value="PROTEIN DOK-7"/>
    <property type="match status" value="1"/>
</dbReference>
<feature type="compositionally biased region" description="Low complexity" evidence="1">
    <location>
        <begin position="377"/>
        <end position="387"/>
    </location>
</feature>
<dbReference type="Gene3D" id="2.30.29.30">
    <property type="entry name" value="Pleckstrin-homology domain (PH domain)/Phosphotyrosine-binding domain (PTB)"/>
    <property type="match status" value="2"/>
</dbReference>
<dbReference type="SMART" id="SM01244">
    <property type="entry name" value="IRS"/>
    <property type="match status" value="1"/>
</dbReference>
<evidence type="ECO:0000313" key="3">
    <source>
        <dbReference type="Proteomes" id="UP000515152"/>
    </source>
</evidence>
<evidence type="ECO:0000259" key="2">
    <source>
        <dbReference type="PROSITE" id="PS50003"/>
    </source>
</evidence>
<feature type="region of interest" description="Disordered" evidence="1">
    <location>
        <begin position="629"/>
        <end position="654"/>
    </location>
</feature>
<feature type="compositionally biased region" description="Low complexity" evidence="1">
    <location>
        <begin position="637"/>
        <end position="648"/>
    </location>
</feature>
<dbReference type="OrthoDB" id="6537982at2759"/>
<feature type="domain" description="PH" evidence="2">
    <location>
        <begin position="4"/>
        <end position="109"/>
    </location>
</feature>
<dbReference type="PROSITE" id="PS50003">
    <property type="entry name" value="PH_DOMAIN"/>
    <property type="match status" value="1"/>
</dbReference>
<dbReference type="CTD" id="557881"/>
<feature type="compositionally biased region" description="Basic and acidic residues" evidence="1">
    <location>
        <begin position="226"/>
        <end position="235"/>
    </location>
</feature>
<dbReference type="GO" id="GO:0019901">
    <property type="term" value="F:protein kinase binding"/>
    <property type="evidence" value="ECO:0007669"/>
    <property type="project" value="InterPro"/>
</dbReference>
<dbReference type="AlphaFoldDB" id="A0A6P3W8U7"/>
<dbReference type="GO" id="GO:0007528">
    <property type="term" value="P:neuromuscular junction development"/>
    <property type="evidence" value="ECO:0007669"/>
    <property type="project" value="TreeGrafter"/>
</dbReference>
<dbReference type="InterPro" id="IPR011993">
    <property type="entry name" value="PH-like_dom_sf"/>
</dbReference>
<dbReference type="RefSeq" id="XP_012692526.2">
    <property type="nucleotide sequence ID" value="XM_012837072.3"/>
</dbReference>
<evidence type="ECO:0000256" key="1">
    <source>
        <dbReference type="SAM" id="MobiDB-lite"/>
    </source>
</evidence>
<reference evidence="4" key="1">
    <citation type="submission" date="2025-08" db="UniProtKB">
        <authorList>
            <consortium name="RefSeq"/>
        </authorList>
    </citation>
    <scope>IDENTIFICATION</scope>
</reference>
<dbReference type="Proteomes" id="UP000515152">
    <property type="component" value="Chromosome 22"/>
</dbReference>
<dbReference type="CDD" id="cd13165">
    <property type="entry name" value="PTB_DOK7"/>
    <property type="match status" value="1"/>
</dbReference>
<dbReference type="GeneID" id="105908542"/>
<sequence length="773" mass="82890">MTDTVVVEGQVKLRDGKKWRNRWVVLRKPSPVADCLSLLVYKDKAERHKGHRERSCVTLGDICGLEPGLSHEGVGYTLAIVSLTQSVLLGFDRRENLLAWDLRIRYSLGEAHRFNGHVLPGTKLESGPATLHLCNNLLVITRDFPPVVSGQWKLSDLRRYGAVPNGFVFEGGTRCGCWAGVFFLACAEGEQISFLFDCIVRGISPSRSPFGLRPVLPDTGSTQSSSEERIQQEASELERRLSRLSTCSRQSSTVSTCSYSTSTAGDDCSISSSSSGASHSDTSLGSRLTLWSEPSKCPTASGPSSVASLASRTSTPTSRRTLTPSSSADEHLYAAVMSGPCTGLRLSSSSSSSSKLTRPRGLQDAGRQSSTDSGIATTGSHSSYSGSFSSYTGSLDMAAGEAEEFGSLLSLPSTPSVSSSTAELSLCSCPVSTVTAPTSRAPVSSSEYQVPPVAKEPQQPHPHPHPQLLYYDTPRRLLPPSTLRGSGGLSGVVGDPDRAPEPFEAQAETSPLAQDVSSKSILASAGPAKGFLVPQSIPSTCPVCKRAKGTGSLQLGGLPAPTFPEKSPRQMPDVCPSAVEHTREPEMVPGTPEFEERGRYELMGSYAQLQRISRDTEAGLLVKPPFFISPPRLPRQSTSSSSSSSSSSVCEPKGNYERMILTSEAQRRSDLPSGAALPSPVDCKMSPSDRFLGDVNYVNIPISPMSKRQLHYMELDLQDLQEPTPAIRGGGSTKYAQIDINATETAQRVGAQHALGREERLQELEQRKRGSMN</sequence>
<organism evidence="3 4">
    <name type="scientific">Clupea harengus</name>
    <name type="common">Atlantic herring</name>
    <dbReference type="NCBI Taxonomy" id="7950"/>
    <lineage>
        <taxon>Eukaryota</taxon>
        <taxon>Metazoa</taxon>
        <taxon>Chordata</taxon>
        <taxon>Craniata</taxon>
        <taxon>Vertebrata</taxon>
        <taxon>Euteleostomi</taxon>
        <taxon>Actinopterygii</taxon>
        <taxon>Neopterygii</taxon>
        <taxon>Teleostei</taxon>
        <taxon>Clupei</taxon>
        <taxon>Clupeiformes</taxon>
        <taxon>Clupeoidei</taxon>
        <taxon>Clupeidae</taxon>
        <taxon>Clupea</taxon>
    </lineage>
</organism>
<feature type="region of interest" description="Disordered" evidence="1">
    <location>
        <begin position="211"/>
        <end position="235"/>
    </location>
</feature>
<evidence type="ECO:0000313" key="4">
    <source>
        <dbReference type="RefSeq" id="XP_012692526.2"/>
    </source>
</evidence>
<feature type="compositionally biased region" description="Low complexity" evidence="1">
    <location>
        <begin position="307"/>
        <end position="327"/>
    </location>
</feature>
<feature type="region of interest" description="Disordered" evidence="1">
    <location>
        <begin position="344"/>
        <end position="387"/>
    </location>
</feature>
<dbReference type="InterPro" id="IPR037748">
    <property type="entry name" value="Dok-7_PTB"/>
</dbReference>
<protein>
    <submittedName>
        <fullName evidence="4">Protein Dok-7</fullName>
    </submittedName>
</protein>